<proteinExistence type="predicted"/>
<gene>
    <name evidence="2" type="ORF">L1I30_10595</name>
</gene>
<evidence type="ECO:0000313" key="3">
    <source>
        <dbReference type="Proteomes" id="UP001179363"/>
    </source>
</evidence>
<dbReference type="InterPro" id="IPR029044">
    <property type="entry name" value="Nucleotide-diphossugar_trans"/>
</dbReference>
<dbReference type="Pfam" id="PF00535">
    <property type="entry name" value="Glycos_transf_2"/>
    <property type="match status" value="1"/>
</dbReference>
<dbReference type="Gene3D" id="3.90.550.10">
    <property type="entry name" value="Spore Coat Polysaccharide Biosynthesis Protein SpsA, Chain A"/>
    <property type="match status" value="1"/>
</dbReference>
<dbReference type="RefSeq" id="WP_236134263.1">
    <property type="nucleotide sequence ID" value="NZ_JAKGTH010000009.1"/>
</dbReference>
<evidence type="ECO:0000259" key="1">
    <source>
        <dbReference type="Pfam" id="PF00535"/>
    </source>
</evidence>
<dbReference type="Proteomes" id="UP001179363">
    <property type="component" value="Unassembled WGS sequence"/>
</dbReference>
<keyword evidence="3" id="KW-1185">Reference proteome</keyword>
<dbReference type="SUPFAM" id="SSF53448">
    <property type="entry name" value="Nucleotide-diphospho-sugar transferases"/>
    <property type="match status" value="1"/>
</dbReference>
<comment type="caution">
    <text evidence="2">The sequence shown here is derived from an EMBL/GenBank/DDBJ whole genome shotgun (WGS) entry which is preliminary data.</text>
</comment>
<sequence length="302" mass="35357">MKFSILIANYNNGQFFRDCYNSIIQQTYDDWEVIIVDDGSTDNSVEIIHNLIEEDPRFKLYQNPVNKGCGFTKNKCAYKSTGDLLGYLDPDDALYPDALERMINAFRENSKTVVITSKYKMFDEQLNYIGKGEHGEGIPEGQSYLTYGKGALTAFAVFKKDAFLNMGGLDVKMKRAVDQDLYYKLEEQGEHVFLNKFLYKYRLHANGISQDINKLKAKYWHCYAIEQAFKRRKLNNVKIRSISKKVRDDHWSNYYYELLESSNINNKIAQNLYALYNLIKIRPFNNIKFKLKSLIFAIFQKR</sequence>
<protein>
    <submittedName>
        <fullName evidence="2">Glycosyltransferase</fullName>
    </submittedName>
</protein>
<feature type="domain" description="Glycosyltransferase 2-like" evidence="1">
    <location>
        <begin position="4"/>
        <end position="133"/>
    </location>
</feature>
<reference evidence="2" key="1">
    <citation type="submission" date="2022-01" db="EMBL/GenBank/DDBJ databases">
        <title>Gillisia lutea sp. nov., isolated from marine plastic residues from the Malvarosa beach (Valencia, Spain).</title>
        <authorList>
            <person name="Vidal-Verdu A."/>
            <person name="Molina-Menor E."/>
            <person name="Satari L."/>
            <person name="Pascual J."/>
            <person name="Pereto J."/>
            <person name="Porcar M."/>
        </authorList>
    </citation>
    <scope>NUCLEOTIDE SEQUENCE</scope>
    <source>
        <strain evidence="2">M10.2A</strain>
    </source>
</reference>
<accession>A0ABS9EGX7</accession>
<dbReference type="EMBL" id="JAKGTH010000009">
    <property type="protein sequence ID" value="MCF4102116.1"/>
    <property type="molecule type" value="Genomic_DNA"/>
</dbReference>
<name>A0ABS9EGX7_9FLAO</name>
<organism evidence="2 3">
    <name type="scientific">Gillisia lutea</name>
    <dbReference type="NCBI Taxonomy" id="2909668"/>
    <lineage>
        <taxon>Bacteria</taxon>
        <taxon>Pseudomonadati</taxon>
        <taxon>Bacteroidota</taxon>
        <taxon>Flavobacteriia</taxon>
        <taxon>Flavobacteriales</taxon>
        <taxon>Flavobacteriaceae</taxon>
        <taxon>Gillisia</taxon>
    </lineage>
</organism>
<dbReference type="PANTHER" id="PTHR22916:SF3">
    <property type="entry name" value="UDP-GLCNAC:BETAGAL BETA-1,3-N-ACETYLGLUCOSAMINYLTRANSFERASE-LIKE PROTEIN 1"/>
    <property type="match status" value="1"/>
</dbReference>
<dbReference type="PANTHER" id="PTHR22916">
    <property type="entry name" value="GLYCOSYLTRANSFERASE"/>
    <property type="match status" value="1"/>
</dbReference>
<evidence type="ECO:0000313" key="2">
    <source>
        <dbReference type="EMBL" id="MCF4102116.1"/>
    </source>
</evidence>
<dbReference type="InterPro" id="IPR001173">
    <property type="entry name" value="Glyco_trans_2-like"/>
</dbReference>